<dbReference type="PROSITE" id="PS00375">
    <property type="entry name" value="UDPGT"/>
    <property type="match status" value="1"/>
</dbReference>
<dbReference type="GeneID" id="107413005"/>
<reference evidence="7" key="1">
    <citation type="submission" date="2025-08" db="UniProtKB">
        <authorList>
            <consortium name="RefSeq"/>
        </authorList>
    </citation>
    <scope>IDENTIFICATION</scope>
    <source>
        <tissue evidence="7">Seedling</tissue>
    </source>
</reference>
<dbReference type="SUPFAM" id="SSF53756">
    <property type="entry name" value="UDP-Glycosyltransferase/glycogen phosphorylase"/>
    <property type="match status" value="1"/>
</dbReference>
<dbReference type="PANTHER" id="PTHR48044">
    <property type="entry name" value="GLYCOSYLTRANSFERASE"/>
    <property type="match status" value="1"/>
</dbReference>
<keyword evidence="2 3" id="KW-0808">Transferase</keyword>
<accession>A0A6P3ZM00</accession>
<dbReference type="EC" id="2.4.1.-" evidence="4"/>
<dbReference type="Gene3D" id="3.40.50.2000">
    <property type="entry name" value="Glycogen Phosphorylase B"/>
    <property type="match status" value="2"/>
</dbReference>
<dbReference type="Pfam" id="PF00201">
    <property type="entry name" value="UDPGT"/>
    <property type="match status" value="1"/>
</dbReference>
<evidence type="ECO:0000256" key="3">
    <source>
        <dbReference type="RuleBase" id="RU003718"/>
    </source>
</evidence>
<evidence type="ECO:0000313" key="6">
    <source>
        <dbReference type="Proteomes" id="UP001652623"/>
    </source>
</evidence>
<dbReference type="SMR" id="A0A6P3ZM00"/>
<organism evidence="6 7">
    <name type="scientific">Ziziphus jujuba</name>
    <name type="common">Chinese jujube</name>
    <name type="synonym">Ziziphus sativa</name>
    <dbReference type="NCBI Taxonomy" id="326968"/>
    <lineage>
        <taxon>Eukaryota</taxon>
        <taxon>Viridiplantae</taxon>
        <taxon>Streptophyta</taxon>
        <taxon>Embryophyta</taxon>
        <taxon>Tracheophyta</taxon>
        <taxon>Spermatophyta</taxon>
        <taxon>Magnoliopsida</taxon>
        <taxon>eudicotyledons</taxon>
        <taxon>Gunneridae</taxon>
        <taxon>Pentapetalae</taxon>
        <taxon>rosids</taxon>
        <taxon>fabids</taxon>
        <taxon>Rosales</taxon>
        <taxon>Rhamnaceae</taxon>
        <taxon>Paliureae</taxon>
        <taxon>Ziziphus</taxon>
    </lineage>
</organism>
<feature type="domain" description="Glycosyltransferase N-terminal" evidence="5">
    <location>
        <begin position="9"/>
        <end position="239"/>
    </location>
</feature>
<dbReference type="RefSeq" id="XP_015876336.3">
    <property type="nucleotide sequence ID" value="XM_016020850.4"/>
</dbReference>
<protein>
    <recommendedName>
        <fullName evidence="4">Glycosyltransferase</fullName>
        <ecNumber evidence="4">2.4.1.-</ecNumber>
    </recommendedName>
</protein>
<dbReference type="Pfam" id="PF26168">
    <property type="entry name" value="Glyco_transf_N"/>
    <property type="match status" value="1"/>
</dbReference>
<keyword evidence="6" id="KW-1185">Reference proteome</keyword>
<evidence type="ECO:0000313" key="7">
    <source>
        <dbReference type="RefSeq" id="XP_015876336.3"/>
    </source>
</evidence>
<proteinExistence type="inferred from homology"/>
<gene>
    <name evidence="7" type="primary">LOC107413005</name>
</gene>
<dbReference type="Proteomes" id="UP001652623">
    <property type="component" value="Chromosome 8"/>
</dbReference>
<evidence type="ECO:0000256" key="4">
    <source>
        <dbReference type="RuleBase" id="RU362057"/>
    </source>
</evidence>
<dbReference type="CDD" id="cd03784">
    <property type="entry name" value="GT1_Gtf-like"/>
    <property type="match status" value="1"/>
</dbReference>
<dbReference type="InterPro" id="IPR002213">
    <property type="entry name" value="UDP_glucos_trans"/>
</dbReference>
<dbReference type="GO" id="GO:0008194">
    <property type="term" value="F:UDP-glycosyltransferase activity"/>
    <property type="evidence" value="ECO:0007669"/>
    <property type="project" value="InterPro"/>
</dbReference>
<dbReference type="AlphaFoldDB" id="A0A6P3ZM00"/>
<evidence type="ECO:0000256" key="2">
    <source>
        <dbReference type="ARBA" id="ARBA00022679"/>
    </source>
</evidence>
<evidence type="ECO:0000256" key="1">
    <source>
        <dbReference type="ARBA" id="ARBA00009995"/>
    </source>
</evidence>
<sequence>MVDATQRSSIKVLMLPWLAHGHISPFLELAKKLTQRNFHIFLCSSPVNLNSIKPKLLSHPTFSISIQLVELHLPSLPDLPPQKHTTKGLPPHLMHTLMKAMDMASSDFSKILETLKPDLVIHDFYPLWVPDLASSLNIPHIAFLTNGATMMCFGTHHVKNINKDDEFPFPEICSDAYIKKFTQMIQTATKDGGSKALRLYETSCNIILIKSFRELEGKYMDFLSDSFGKKVLPVGPLVPESVHDDEGMDIINWLDKKEKSSTVFVSFGSESYLSKEDMEEVAHGLELSNVNFIWVVRFPEGEKIKLEDALPRGFLERVRERGMVVENWAPQMKILEHSSIGGFVSHCGWSSFMESMKFGVPIIAVPIQFDQPFNARLAAVSGVGLEVKRDENWKLERENIAKVIKDVVVEKTGQDIRRKVEEMSQHIKTKADEDVEFVVKQLLQVCGM</sequence>
<dbReference type="InterPro" id="IPR058980">
    <property type="entry name" value="Glyco_transf_N"/>
</dbReference>
<name>A0A6P3ZM00_ZIZJJ</name>
<dbReference type="InterPro" id="IPR035595">
    <property type="entry name" value="UDP_glycos_trans_CS"/>
</dbReference>
<dbReference type="GO" id="GO:1901137">
    <property type="term" value="P:carbohydrate derivative biosynthetic process"/>
    <property type="evidence" value="ECO:0007669"/>
    <property type="project" value="UniProtKB-ARBA"/>
</dbReference>
<dbReference type="PANTHER" id="PTHR48044:SF29">
    <property type="entry name" value="GLYCOSYLTRANSFERASE"/>
    <property type="match status" value="1"/>
</dbReference>
<dbReference type="InParanoid" id="A0A6P3ZM00"/>
<evidence type="ECO:0000259" key="5">
    <source>
        <dbReference type="Pfam" id="PF26168"/>
    </source>
</evidence>
<dbReference type="KEGG" id="zju:107413005"/>
<keyword evidence="3" id="KW-0328">Glycosyltransferase</keyword>
<comment type="similarity">
    <text evidence="1 3">Belongs to the UDP-glycosyltransferase family.</text>
</comment>